<evidence type="ECO:0000313" key="2">
    <source>
        <dbReference type="Proteomes" id="UP001060085"/>
    </source>
</evidence>
<comment type="caution">
    <text evidence="1">The sequence shown here is derived from an EMBL/GenBank/DDBJ whole genome shotgun (WGS) entry which is preliminary data.</text>
</comment>
<evidence type="ECO:0000313" key="1">
    <source>
        <dbReference type="EMBL" id="KAI5668558.1"/>
    </source>
</evidence>
<sequence>MDEFPDCACVPMLNRLRRELGRVISHYPDRNHNGITVTFILKVSFMTFSTLLCSYLKLFEADGLYTLYYERFFCITLPVQKFESHRIIITAANAAAGLVVILFTMAQLPDTTRAPFPESSPLRLDMYTNVFTDDQPSVVAYGNW</sequence>
<organism evidence="1 2">
    <name type="scientific">Catharanthus roseus</name>
    <name type="common">Madagascar periwinkle</name>
    <name type="synonym">Vinca rosea</name>
    <dbReference type="NCBI Taxonomy" id="4058"/>
    <lineage>
        <taxon>Eukaryota</taxon>
        <taxon>Viridiplantae</taxon>
        <taxon>Streptophyta</taxon>
        <taxon>Embryophyta</taxon>
        <taxon>Tracheophyta</taxon>
        <taxon>Spermatophyta</taxon>
        <taxon>Magnoliopsida</taxon>
        <taxon>eudicotyledons</taxon>
        <taxon>Gunneridae</taxon>
        <taxon>Pentapetalae</taxon>
        <taxon>asterids</taxon>
        <taxon>lamiids</taxon>
        <taxon>Gentianales</taxon>
        <taxon>Apocynaceae</taxon>
        <taxon>Rauvolfioideae</taxon>
        <taxon>Vinceae</taxon>
        <taxon>Catharanthinae</taxon>
        <taxon>Catharanthus</taxon>
    </lineage>
</organism>
<gene>
    <name evidence="1" type="ORF">M9H77_18411</name>
</gene>
<accession>A0ACC0B7P8</accession>
<proteinExistence type="predicted"/>
<name>A0ACC0B7P8_CATRO</name>
<dbReference type="Proteomes" id="UP001060085">
    <property type="component" value="Linkage Group LG04"/>
</dbReference>
<protein>
    <submittedName>
        <fullName evidence="1">Uncharacterized protein</fullName>
    </submittedName>
</protein>
<keyword evidence="2" id="KW-1185">Reference proteome</keyword>
<reference evidence="2" key="1">
    <citation type="journal article" date="2023" name="Nat. Plants">
        <title>Single-cell RNA sequencing provides a high-resolution roadmap for understanding the multicellular compartmentation of specialized metabolism.</title>
        <authorList>
            <person name="Sun S."/>
            <person name="Shen X."/>
            <person name="Li Y."/>
            <person name="Li Y."/>
            <person name="Wang S."/>
            <person name="Li R."/>
            <person name="Zhang H."/>
            <person name="Shen G."/>
            <person name="Guo B."/>
            <person name="Wei J."/>
            <person name="Xu J."/>
            <person name="St-Pierre B."/>
            <person name="Chen S."/>
            <person name="Sun C."/>
        </authorList>
    </citation>
    <scope>NUCLEOTIDE SEQUENCE [LARGE SCALE GENOMIC DNA]</scope>
</reference>
<dbReference type="EMBL" id="CM044704">
    <property type="protein sequence ID" value="KAI5668558.1"/>
    <property type="molecule type" value="Genomic_DNA"/>
</dbReference>